<proteinExistence type="predicted"/>
<feature type="transmembrane region" description="Helical" evidence="1">
    <location>
        <begin position="294"/>
        <end position="316"/>
    </location>
</feature>
<dbReference type="EMBL" id="BAAADJ010000019">
    <property type="protein sequence ID" value="GAA0327789.1"/>
    <property type="molecule type" value="Genomic_DNA"/>
</dbReference>
<accession>A0ABN0W7F7</accession>
<feature type="transmembrane region" description="Helical" evidence="1">
    <location>
        <begin position="566"/>
        <end position="586"/>
    </location>
</feature>
<feature type="transmembrane region" description="Helical" evidence="1">
    <location>
        <begin position="539"/>
        <end position="560"/>
    </location>
</feature>
<reference evidence="2 3" key="1">
    <citation type="journal article" date="2019" name="Int. J. Syst. Evol. Microbiol.">
        <title>The Global Catalogue of Microorganisms (GCM) 10K type strain sequencing project: providing services to taxonomists for standard genome sequencing and annotation.</title>
        <authorList>
            <consortium name="The Broad Institute Genomics Platform"/>
            <consortium name="The Broad Institute Genome Sequencing Center for Infectious Disease"/>
            <person name="Wu L."/>
            <person name="Ma J."/>
        </authorList>
    </citation>
    <scope>NUCLEOTIDE SEQUENCE [LARGE SCALE GENOMIC DNA]</scope>
    <source>
        <strain evidence="2 3">JCM 9731</strain>
    </source>
</reference>
<keyword evidence="1" id="KW-0812">Transmembrane</keyword>
<feature type="transmembrane region" description="Helical" evidence="1">
    <location>
        <begin position="382"/>
        <end position="402"/>
    </location>
</feature>
<feature type="transmembrane region" description="Helical" evidence="1">
    <location>
        <begin position="446"/>
        <end position="477"/>
    </location>
</feature>
<sequence>MPDWSYHPLFKPLLKKLKPETGRHFIHKGMSTIASVPGGRQLIEFLGHMNPSPQLSNTRWETVYPTSVGLSGRMDPELSGTKAFCHLGFGIIEIGPIGPEARTSSLRVDWIKGTIRGLEGNSTSLEHALMTLNRLPSKHPPIWARISKNVWKHSQLNQLLSKVDAVVIDWDDLDQLNGLSTNLPILVNLPASQLNQLELSDQELVSGYIIEMDSMSATTKAEIKNLLAQQPNLSITLRGNISDPETAVEWLQLGVDFILLEDGYVFSGPGLPKRINELLLNEKMEHPVYPNKNWVYHFIFGLLITFGGLLALIFALTRVILPYDEWFLGATREDILLFNPQILAFMEHDRMTLAGTMISGGIVYMQLAYHGIRRGIHWSKKAFHTAGMVGFLGILLFIGYGYFDWLHALFWMILLPAFILGYKNSSHATLSPTSRNKSNHVHWKKAVWGQMCLVMLGFSLTIGGVVISTIGVSFVFVPTDLTFICMTPDQLASFNQQLIPVIAHDRAGFGSALIAVGLLVLMLALWGFQQGAKWVWHTFLWGGIPAFLAGLTTHYLIGYIDFVHLLPAYFALLLFVVGLVLSRSYLFMRDE</sequence>
<dbReference type="InterPro" id="IPR013785">
    <property type="entry name" value="Aldolase_TIM"/>
</dbReference>
<name>A0ABN0W7F7_9BACI</name>
<comment type="caution">
    <text evidence="2">The sequence shown here is derived from an EMBL/GenBank/DDBJ whole genome shotgun (WGS) entry which is preliminary data.</text>
</comment>
<dbReference type="SUPFAM" id="SSF51395">
    <property type="entry name" value="FMN-linked oxidoreductases"/>
    <property type="match status" value="1"/>
</dbReference>
<protein>
    <recommendedName>
        <fullName evidence="4">Dihydroorotate dehydrogenase</fullName>
    </recommendedName>
</protein>
<feature type="transmembrane region" description="Helical" evidence="1">
    <location>
        <begin position="408"/>
        <end position="425"/>
    </location>
</feature>
<keyword evidence="1" id="KW-0472">Membrane</keyword>
<evidence type="ECO:0008006" key="4">
    <source>
        <dbReference type="Google" id="ProtNLM"/>
    </source>
</evidence>
<evidence type="ECO:0000256" key="1">
    <source>
        <dbReference type="SAM" id="Phobius"/>
    </source>
</evidence>
<keyword evidence="1" id="KW-1133">Transmembrane helix</keyword>
<evidence type="ECO:0000313" key="2">
    <source>
        <dbReference type="EMBL" id="GAA0327789.1"/>
    </source>
</evidence>
<dbReference type="Proteomes" id="UP001500782">
    <property type="component" value="Unassembled WGS sequence"/>
</dbReference>
<gene>
    <name evidence="2" type="ORF">GCM10008967_17850</name>
</gene>
<organism evidence="2 3">
    <name type="scientific">Bacillus carboniphilus</name>
    <dbReference type="NCBI Taxonomy" id="86663"/>
    <lineage>
        <taxon>Bacteria</taxon>
        <taxon>Bacillati</taxon>
        <taxon>Bacillota</taxon>
        <taxon>Bacilli</taxon>
        <taxon>Bacillales</taxon>
        <taxon>Bacillaceae</taxon>
        <taxon>Bacillus</taxon>
    </lineage>
</organism>
<evidence type="ECO:0000313" key="3">
    <source>
        <dbReference type="Proteomes" id="UP001500782"/>
    </source>
</evidence>
<feature type="transmembrane region" description="Helical" evidence="1">
    <location>
        <begin position="507"/>
        <end position="527"/>
    </location>
</feature>
<dbReference type="RefSeq" id="WP_343798320.1">
    <property type="nucleotide sequence ID" value="NZ_BAAADJ010000019.1"/>
</dbReference>
<keyword evidence="3" id="KW-1185">Reference proteome</keyword>
<dbReference type="Gene3D" id="3.20.20.70">
    <property type="entry name" value="Aldolase class I"/>
    <property type="match status" value="1"/>
</dbReference>